<protein>
    <recommendedName>
        <fullName evidence="3">DUF7729 domain-containing protein</fullName>
    </recommendedName>
</protein>
<evidence type="ECO:0000256" key="2">
    <source>
        <dbReference type="SAM" id="SignalP"/>
    </source>
</evidence>
<keyword evidence="2" id="KW-0732">Signal</keyword>
<feature type="signal peptide" evidence="2">
    <location>
        <begin position="1"/>
        <end position="33"/>
    </location>
</feature>
<keyword evidence="1" id="KW-0472">Membrane</keyword>
<feature type="transmembrane region" description="Helical" evidence="1">
    <location>
        <begin position="380"/>
        <end position="399"/>
    </location>
</feature>
<dbReference type="Pfam" id="PF24855">
    <property type="entry name" value="DUF7729"/>
    <property type="match status" value="1"/>
</dbReference>
<dbReference type="EMBL" id="JAVLET010000002">
    <property type="protein sequence ID" value="KAL0473296.1"/>
    <property type="molecule type" value="Genomic_DNA"/>
</dbReference>
<comment type="caution">
    <text evidence="4">The sequence shown here is derived from an EMBL/GenBank/DDBJ whole genome shotgun (WGS) entry which is preliminary data.</text>
</comment>
<keyword evidence="5" id="KW-1185">Reference proteome</keyword>
<evidence type="ECO:0000256" key="1">
    <source>
        <dbReference type="SAM" id="Phobius"/>
    </source>
</evidence>
<gene>
    <name evidence="4" type="ORF">QR685DRAFT_170160</name>
</gene>
<name>A0ABR3DKV0_NEUIN</name>
<feature type="chain" id="PRO_5046342330" description="DUF7729 domain-containing protein" evidence="2">
    <location>
        <begin position="34"/>
        <end position="400"/>
    </location>
</feature>
<keyword evidence="1" id="KW-0812">Transmembrane</keyword>
<dbReference type="InterPro" id="IPR056146">
    <property type="entry name" value="DUF7729"/>
</dbReference>
<dbReference type="PANTHER" id="PTHR39460">
    <property type="entry name" value="EXPRESSED PROTEIN"/>
    <property type="match status" value="1"/>
</dbReference>
<reference evidence="4 5" key="1">
    <citation type="submission" date="2023-09" db="EMBL/GenBank/DDBJ databases">
        <title>Multi-omics analysis of a traditional fermented food reveals byproduct-associated fungal strains for waste-to-food upcycling.</title>
        <authorList>
            <consortium name="Lawrence Berkeley National Laboratory"/>
            <person name="Rekdal V.M."/>
            <person name="Villalobos-Escobedo J.M."/>
            <person name="Rodriguez-Valeron N."/>
            <person name="Garcia M.O."/>
            <person name="Vasquez D.P."/>
            <person name="Damayanti I."/>
            <person name="Sorensen P.M."/>
            <person name="Baidoo E.E."/>
            <person name="De Carvalho A.C."/>
            <person name="Riley R."/>
            <person name="Lipzen A."/>
            <person name="He G."/>
            <person name="Yan M."/>
            <person name="Haridas S."/>
            <person name="Daum C."/>
            <person name="Yoshinaga Y."/>
            <person name="Ng V."/>
            <person name="Grigoriev I.V."/>
            <person name="Munk R."/>
            <person name="Nuraida L."/>
            <person name="Wijaya C.H."/>
            <person name="Morales P.-C."/>
            <person name="Keasling J.D."/>
        </authorList>
    </citation>
    <scope>NUCLEOTIDE SEQUENCE [LARGE SCALE GENOMIC DNA]</scope>
    <source>
        <strain evidence="4 5">FGSC 2613</strain>
    </source>
</reference>
<feature type="domain" description="DUF7729" evidence="3">
    <location>
        <begin position="139"/>
        <end position="355"/>
    </location>
</feature>
<evidence type="ECO:0000259" key="3">
    <source>
        <dbReference type="Pfam" id="PF24855"/>
    </source>
</evidence>
<keyword evidence="1" id="KW-1133">Transmembrane helix</keyword>
<organism evidence="4 5">
    <name type="scientific">Neurospora intermedia</name>
    <dbReference type="NCBI Taxonomy" id="5142"/>
    <lineage>
        <taxon>Eukaryota</taxon>
        <taxon>Fungi</taxon>
        <taxon>Dikarya</taxon>
        <taxon>Ascomycota</taxon>
        <taxon>Pezizomycotina</taxon>
        <taxon>Sordariomycetes</taxon>
        <taxon>Sordariomycetidae</taxon>
        <taxon>Sordariales</taxon>
        <taxon>Sordariaceae</taxon>
        <taxon>Neurospora</taxon>
    </lineage>
</organism>
<dbReference type="PANTHER" id="PTHR39460:SF1">
    <property type="entry name" value="C6 TRANSCRIPTION FACTOR"/>
    <property type="match status" value="1"/>
</dbReference>
<sequence length="400" mass="42381">MIMYSFTSRSSQKTQWVVVTLVVLLCLVSQVTARALAIEIKDDDLSDSIDFNAPLDIDTSEPPTINEGEWILLSPEEAELKHGGLRKKREEKEMTSVASGSVTTTFQIAVSTVTEKPTGTTSTFTAARAEETAAVSSSLPKFFDGSLSANFGPNSNCPAFLNSFLNNQTFNQCYPISLLMQGSQSFFQAQRSLVSLTRVLDASCSPNASFCTSYLSSLASDLISDANCGAEFRAGHTVVRDAYVAMIAYAPVRSATCLKDTSSSSSSSSSEVVEGYCYANAVMNFTNPSSVYVYHLALNVSLPGSTVPTCDGCLRETMQVYRAAAADRKQPVAGVYVQAAKMVNAVCGVGFANETLPEEIVSPSTSGGGAAVTLGSREKLGVVGVVPVLATVVAGLVWLI</sequence>
<dbReference type="Proteomes" id="UP001451303">
    <property type="component" value="Unassembled WGS sequence"/>
</dbReference>
<evidence type="ECO:0000313" key="4">
    <source>
        <dbReference type="EMBL" id="KAL0473296.1"/>
    </source>
</evidence>
<proteinExistence type="predicted"/>
<evidence type="ECO:0000313" key="5">
    <source>
        <dbReference type="Proteomes" id="UP001451303"/>
    </source>
</evidence>
<accession>A0ABR3DKV0</accession>